<dbReference type="GO" id="GO:0061631">
    <property type="term" value="F:ubiquitin conjugating enzyme activity"/>
    <property type="evidence" value="ECO:0007669"/>
    <property type="project" value="UniProtKB-EC"/>
</dbReference>
<proteinExistence type="predicted"/>
<evidence type="ECO:0000256" key="5">
    <source>
        <dbReference type="ARBA" id="ARBA00022840"/>
    </source>
</evidence>
<protein>
    <recommendedName>
        <fullName evidence="1">E2 ubiquitin-conjugating enzyme</fullName>
        <ecNumber evidence="1">2.3.2.23</ecNumber>
    </recommendedName>
</protein>
<dbReference type="PANTHER" id="PTHR24068">
    <property type="entry name" value="UBIQUITIN-CONJUGATING ENZYME E2"/>
    <property type="match status" value="1"/>
</dbReference>
<dbReference type="GO" id="GO:0005524">
    <property type="term" value="F:ATP binding"/>
    <property type="evidence" value="ECO:0007669"/>
    <property type="project" value="UniProtKB-KW"/>
</dbReference>
<evidence type="ECO:0000313" key="8">
    <source>
        <dbReference type="Proteomes" id="UP000297716"/>
    </source>
</evidence>
<evidence type="ECO:0000313" key="7">
    <source>
        <dbReference type="EMBL" id="TGJ76827.1"/>
    </source>
</evidence>
<keyword evidence="3" id="KW-0547">Nucleotide-binding</keyword>
<dbReference type="Pfam" id="PF00179">
    <property type="entry name" value="UQ_con"/>
    <property type="match status" value="1"/>
</dbReference>
<evidence type="ECO:0000256" key="2">
    <source>
        <dbReference type="ARBA" id="ARBA00022679"/>
    </source>
</evidence>
<organism evidence="7 8">
    <name type="scientific">Xylaria hypoxylon</name>
    <dbReference type="NCBI Taxonomy" id="37992"/>
    <lineage>
        <taxon>Eukaryota</taxon>
        <taxon>Fungi</taxon>
        <taxon>Dikarya</taxon>
        <taxon>Ascomycota</taxon>
        <taxon>Pezizomycotina</taxon>
        <taxon>Sordariomycetes</taxon>
        <taxon>Xylariomycetidae</taxon>
        <taxon>Xylariales</taxon>
        <taxon>Xylariaceae</taxon>
        <taxon>Xylaria</taxon>
    </lineage>
</organism>
<dbReference type="EMBL" id="SKBN01000488">
    <property type="protein sequence ID" value="TGJ76827.1"/>
    <property type="molecule type" value="Genomic_DNA"/>
</dbReference>
<dbReference type="SMART" id="SM00212">
    <property type="entry name" value="UBCc"/>
    <property type="match status" value="1"/>
</dbReference>
<dbReference type="Gene3D" id="3.10.110.10">
    <property type="entry name" value="Ubiquitin Conjugating Enzyme"/>
    <property type="match status" value="1"/>
</dbReference>
<evidence type="ECO:0000256" key="3">
    <source>
        <dbReference type="ARBA" id="ARBA00022741"/>
    </source>
</evidence>
<keyword evidence="4" id="KW-0833">Ubl conjugation pathway</keyword>
<gene>
    <name evidence="7" type="ORF">E0Z10_g10814</name>
</gene>
<dbReference type="InterPro" id="IPR016135">
    <property type="entry name" value="UBQ-conjugating_enzyme/RWD"/>
</dbReference>
<sequence>MDSPPVGMTISLSSDSDLSKWDVVLTGPPGSPYVGGVYNIAVTLPAEYPFKAPQVTFATRIYHPNVTNDNLGNICLGLLKPENWKPASRIRAVLDAVRQLLVEPNPEDPLEPRIADEFKNNRPEFDKNVKSYVARYAKGSK</sequence>
<evidence type="ECO:0000256" key="4">
    <source>
        <dbReference type="ARBA" id="ARBA00022786"/>
    </source>
</evidence>
<dbReference type="Proteomes" id="UP000297716">
    <property type="component" value="Unassembled WGS sequence"/>
</dbReference>
<dbReference type="FunFam" id="3.10.110.10:FF:000060">
    <property type="entry name" value="Ubiquitin conjugating enzyme (UbcB)"/>
    <property type="match status" value="1"/>
</dbReference>
<dbReference type="OrthoDB" id="9978460at2759"/>
<evidence type="ECO:0000256" key="1">
    <source>
        <dbReference type="ARBA" id="ARBA00012486"/>
    </source>
</evidence>
<dbReference type="SUPFAM" id="SSF54495">
    <property type="entry name" value="UBC-like"/>
    <property type="match status" value="1"/>
</dbReference>
<reference evidence="7 8" key="1">
    <citation type="submission" date="2019-03" db="EMBL/GenBank/DDBJ databases">
        <title>Draft genome sequence of Xylaria hypoxylon DSM 108379, a ubiquitous saprotrophic-parasitic fungi on hardwood.</title>
        <authorList>
            <person name="Buettner E."/>
            <person name="Leonhardt S."/>
            <person name="Gebauer A.M."/>
            <person name="Liers C."/>
            <person name="Hofrichter M."/>
            <person name="Kellner H."/>
        </authorList>
    </citation>
    <scope>NUCLEOTIDE SEQUENCE [LARGE SCALE GENOMIC DNA]</scope>
    <source>
        <strain evidence="7 8">DSM 108379</strain>
    </source>
</reference>
<name>A0A4Z0Y1V4_9PEZI</name>
<comment type="caution">
    <text evidence="7">The sequence shown here is derived from an EMBL/GenBank/DDBJ whole genome shotgun (WGS) entry which is preliminary data.</text>
</comment>
<dbReference type="PROSITE" id="PS50127">
    <property type="entry name" value="UBC_2"/>
    <property type="match status" value="1"/>
</dbReference>
<keyword evidence="8" id="KW-1185">Reference proteome</keyword>
<keyword evidence="5" id="KW-0067">ATP-binding</keyword>
<keyword evidence="2" id="KW-0808">Transferase</keyword>
<feature type="domain" description="UBC core" evidence="6">
    <location>
        <begin position="1"/>
        <end position="138"/>
    </location>
</feature>
<accession>A0A4Z0Y1V4</accession>
<dbReference type="STRING" id="37992.A0A4Z0Y1V4"/>
<evidence type="ECO:0000259" key="6">
    <source>
        <dbReference type="PROSITE" id="PS50127"/>
    </source>
</evidence>
<dbReference type="AlphaFoldDB" id="A0A4Z0Y1V4"/>
<dbReference type="EC" id="2.3.2.23" evidence="1"/>
<dbReference type="InterPro" id="IPR000608">
    <property type="entry name" value="UBC"/>
</dbReference>